<proteinExistence type="predicted"/>
<reference evidence="1" key="2">
    <citation type="submission" date="2020-11" db="EMBL/GenBank/DDBJ databases">
        <authorList>
            <person name="McCartney M.A."/>
            <person name="Auch B."/>
            <person name="Kono T."/>
            <person name="Mallez S."/>
            <person name="Becker A."/>
            <person name="Gohl D.M."/>
            <person name="Silverstein K.A.T."/>
            <person name="Koren S."/>
            <person name="Bechman K.B."/>
            <person name="Herman A."/>
            <person name="Abrahante J.E."/>
            <person name="Garbe J."/>
        </authorList>
    </citation>
    <scope>NUCLEOTIDE SEQUENCE</scope>
    <source>
        <strain evidence="1">Duluth1</strain>
        <tissue evidence="1">Whole animal</tissue>
    </source>
</reference>
<reference evidence="1" key="1">
    <citation type="journal article" date="2019" name="bioRxiv">
        <title>The Genome of the Zebra Mussel, Dreissena polymorpha: A Resource for Invasive Species Research.</title>
        <authorList>
            <person name="McCartney M.A."/>
            <person name="Auch B."/>
            <person name="Kono T."/>
            <person name="Mallez S."/>
            <person name="Zhang Y."/>
            <person name="Obille A."/>
            <person name="Becker A."/>
            <person name="Abrahante J.E."/>
            <person name="Garbe J."/>
            <person name="Badalamenti J.P."/>
            <person name="Herman A."/>
            <person name="Mangelson H."/>
            <person name="Liachko I."/>
            <person name="Sullivan S."/>
            <person name="Sone E.D."/>
            <person name="Koren S."/>
            <person name="Silverstein K.A.T."/>
            <person name="Beckman K.B."/>
            <person name="Gohl D.M."/>
        </authorList>
    </citation>
    <scope>NUCLEOTIDE SEQUENCE</scope>
    <source>
        <strain evidence="1">Duluth1</strain>
        <tissue evidence="1">Whole animal</tissue>
    </source>
</reference>
<dbReference type="AlphaFoldDB" id="A0A9D4NEC5"/>
<comment type="caution">
    <text evidence="1">The sequence shown here is derived from an EMBL/GenBank/DDBJ whole genome shotgun (WGS) entry which is preliminary data.</text>
</comment>
<name>A0A9D4NEC5_DREPO</name>
<accession>A0A9D4NEC5</accession>
<keyword evidence="2" id="KW-1185">Reference proteome</keyword>
<dbReference type="Proteomes" id="UP000828390">
    <property type="component" value="Unassembled WGS sequence"/>
</dbReference>
<evidence type="ECO:0000313" key="2">
    <source>
        <dbReference type="Proteomes" id="UP000828390"/>
    </source>
</evidence>
<sequence length="67" mass="7673">MYGNRYIFICMVTGILLEPHFEGLANSLDPDKTQQNVASAAAKRRQYAVRIRIKSRSERCYGKATYT</sequence>
<gene>
    <name evidence="1" type="ORF">DPMN_017249</name>
</gene>
<protein>
    <submittedName>
        <fullName evidence="1">Uncharacterized protein</fullName>
    </submittedName>
</protein>
<evidence type="ECO:0000313" key="1">
    <source>
        <dbReference type="EMBL" id="KAH3893106.1"/>
    </source>
</evidence>
<organism evidence="1 2">
    <name type="scientific">Dreissena polymorpha</name>
    <name type="common">Zebra mussel</name>
    <name type="synonym">Mytilus polymorpha</name>
    <dbReference type="NCBI Taxonomy" id="45954"/>
    <lineage>
        <taxon>Eukaryota</taxon>
        <taxon>Metazoa</taxon>
        <taxon>Spiralia</taxon>
        <taxon>Lophotrochozoa</taxon>
        <taxon>Mollusca</taxon>
        <taxon>Bivalvia</taxon>
        <taxon>Autobranchia</taxon>
        <taxon>Heteroconchia</taxon>
        <taxon>Euheterodonta</taxon>
        <taxon>Imparidentia</taxon>
        <taxon>Neoheterodontei</taxon>
        <taxon>Myida</taxon>
        <taxon>Dreissenoidea</taxon>
        <taxon>Dreissenidae</taxon>
        <taxon>Dreissena</taxon>
    </lineage>
</organism>
<dbReference type="EMBL" id="JAIWYP010000001">
    <property type="protein sequence ID" value="KAH3893106.1"/>
    <property type="molecule type" value="Genomic_DNA"/>
</dbReference>